<comment type="similarity">
    <text evidence="2 6">Belongs to the flagella basal body rod proteins family.</text>
</comment>
<dbReference type="InterPro" id="IPR020013">
    <property type="entry name" value="Flagellar_FlgE/F/G"/>
</dbReference>
<dbReference type="GO" id="GO:0030694">
    <property type="term" value="C:bacterial-type flagellum basal body, rod"/>
    <property type="evidence" value="ECO:0007669"/>
    <property type="project" value="UniProtKB-UniRule"/>
</dbReference>
<comment type="caution">
    <text evidence="10">The sequence shown here is derived from an EMBL/GenBank/DDBJ whole genome shotgun (WGS) entry which is preliminary data.</text>
</comment>
<dbReference type="InterPro" id="IPR037925">
    <property type="entry name" value="FlgE/F/G-like"/>
</dbReference>
<dbReference type="GO" id="GO:0071978">
    <property type="term" value="P:bacterial-type flagellum-dependent swarming motility"/>
    <property type="evidence" value="ECO:0007669"/>
    <property type="project" value="TreeGrafter"/>
</dbReference>
<evidence type="ECO:0000313" key="11">
    <source>
        <dbReference type="Proteomes" id="UP001156601"/>
    </source>
</evidence>
<keyword evidence="10" id="KW-0966">Cell projection</keyword>
<evidence type="ECO:0000256" key="1">
    <source>
        <dbReference type="ARBA" id="ARBA00004117"/>
    </source>
</evidence>
<keyword evidence="10" id="KW-0969">Cilium</keyword>
<evidence type="ECO:0000259" key="8">
    <source>
        <dbReference type="Pfam" id="PF06429"/>
    </source>
</evidence>
<dbReference type="NCBIfam" id="NF009280">
    <property type="entry name" value="PRK12640.1"/>
    <property type="match status" value="1"/>
</dbReference>
<keyword evidence="11" id="KW-1185">Reference proteome</keyword>
<evidence type="ECO:0000256" key="3">
    <source>
        <dbReference type="ARBA" id="ARBA00023143"/>
    </source>
</evidence>
<evidence type="ECO:0000256" key="5">
    <source>
        <dbReference type="ARBA" id="ARBA00040228"/>
    </source>
</evidence>
<gene>
    <name evidence="10" type="primary">flgF_2</name>
    <name evidence="10" type="ORF">GCM10007852_17050</name>
</gene>
<dbReference type="PANTHER" id="PTHR30435:SF18">
    <property type="entry name" value="FLAGELLAR BASAL-BODY ROD PROTEIN FLGF"/>
    <property type="match status" value="1"/>
</dbReference>
<evidence type="ECO:0000256" key="2">
    <source>
        <dbReference type="ARBA" id="ARBA00009677"/>
    </source>
</evidence>
<feature type="domain" description="Flagellar basal body rod protein N-terminal" evidence="7">
    <location>
        <begin position="5"/>
        <end position="35"/>
    </location>
</feature>
<keyword evidence="3 6" id="KW-0975">Bacterial flagellum</keyword>
<protein>
    <recommendedName>
        <fullName evidence="5 6">Flagellar basal-body rod protein FlgF</fullName>
    </recommendedName>
</protein>
<name>A0AA37SWB6_9ALTE</name>
<organism evidence="10 11">
    <name type="scientific">Agaribacter marinus</name>
    <dbReference type="NCBI Taxonomy" id="1431249"/>
    <lineage>
        <taxon>Bacteria</taxon>
        <taxon>Pseudomonadati</taxon>
        <taxon>Pseudomonadota</taxon>
        <taxon>Gammaproteobacteria</taxon>
        <taxon>Alteromonadales</taxon>
        <taxon>Alteromonadaceae</taxon>
        <taxon>Agaribacter</taxon>
    </lineage>
</organism>
<dbReference type="SUPFAM" id="SSF117143">
    <property type="entry name" value="Flagellar hook protein flgE"/>
    <property type="match status" value="1"/>
</dbReference>
<evidence type="ECO:0000313" key="10">
    <source>
        <dbReference type="EMBL" id="GLR70797.1"/>
    </source>
</evidence>
<dbReference type="InterPro" id="IPR053967">
    <property type="entry name" value="LlgE_F_G-like_D1"/>
</dbReference>
<keyword evidence="10" id="KW-0282">Flagellum</keyword>
<comment type="subunit">
    <text evidence="4 6">The basal body constitutes a major portion of the flagellar organelle and consists of five rings (E,L,P,S, and M) mounted on a central rod. The rod consists of about 26 subunits of FlgG in the distal portion, and FlgB, FlgC and FlgF are thought to build up the proximal portion of the rod with about 6 subunits each.</text>
</comment>
<feature type="domain" description="Flagellar basal-body/hook protein C-terminal" evidence="8">
    <location>
        <begin position="198"/>
        <end position="243"/>
    </location>
</feature>
<reference evidence="10" key="1">
    <citation type="journal article" date="2014" name="Int. J. Syst. Evol. Microbiol.">
        <title>Complete genome sequence of Corynebacterium casei LMG S-19264T (=DSM 44701T), isolated from a smear-ripened cheese.</title>
        <authorList>
            <consortium name="US DOE Joint Genome Institute (JGI-PGF)"/>
            <person name="Walter F."/>
            <person name="Albersmeier A."/>
            <person name="Kalinowski J."/>
            <person name="Ruckert C."/>
        </authorList>
    </citation>
    <scope>NUCLEOTIDE SEQUENCE</scope>
    <source>
        <strain evidence="10">NBRC 110023</strain>
    </source>
</reference>
<dbReference type="InterPro" id="IPR001444">
    <property type="entry name" value="Flag_bb_rod_N"/>
</dbReference>
<sequence length="247" mass="26550">MDKFLYIAASGAKQDLVATSVRANNLANAQTNGFKAQLEQARAMPAYGEGLPSRVFSMTESPTNNYEGGSMITTDRPLDVAVQGEGWFSVQTPEGEEALTRSGSFNIAANGALQDASGNLVMGENGPLFLPVPLANVTIANDGTISARLQGAPENAVEEVGRLKLAKPGNDQIKRREDGLFDLKSGAIADQDITVGVRSGMLEGSNVNAVEEMVEMISLQRHYEMQVKLMKKADQLSMRGNQLLRIF</sequence>
<evidence type="ECO:0000256" key="4">
    <source>
        <dbReference type="ARBA" id="ARBA00038560"/>
    </source>
</evidence>
<dbReference type="Proteomes" id="UP001156601">
    <property type="component" value="Unassembled WGS sequence"/>
</dbReference>
<dbReference type="RefSeq" id="WP_284217076.1">
    <property type="nucleotide sequence ID" value="NZ_BSOT01000005.1"/>
</dbReference>
<dbReference type="AlphaFoldDB" id="A0AA37SWB6"/>
<dbReference type="Pfam" id="PF00460">
    <property type="entry name" value="Flg_bb_rod"/>
    <property type="match status" value="1"/>
</dbReference>
<dbReference type="PANTHER" id="PTHR30435">
    <property type="entry name" value="FLAGELLAR PROTEIN"/>
    <property type="match status" value="1"/>
</dbReference>
<dbReference type="EMBL" id="BSOT01000005">
    <property type="protein sequence ID" value="GLR70797.1"/>
    <property type="molecule type" value="Genomic_DNA"/>
</dbReference>
<proteinExistence type="inferred from homology"/>
<comment type="subcellular location">
    <subcellularLocation>
        <location evidence="1 6">Bacterial flagellum basal body</location>
    </subcellularLocation>
</comment>
<evidence type="ECO:0000256" key="6">
    <source>
        <dbReference type="RuleBase" id="RU362116"/>
    </source>
</evidence>
<feature type="domain" description="Flagellar hook protein FlgE/F/G-like D1" evidence="9">
    <location>
        <begin position="81"/>
        <end position="147"/>
    </location>
</feature>
<evidence type="ECO:0000259" key="9">
    <source>
        <dbReference type="Pfam" id="PF22692"/>
    </source>
</evidence>
<dbReference type="NCBIfam" id="TIGR02490">
    <property type="entry name" value="flgF"/>
    <property type="match status" value="1"/>
</dbReference>
<dbReference type="InterPro" id="IPR010930">
    <property type="entry name" value="Flg_bb/hook_C_dom"/>
</dbReference>
<accession>A0AA37SWB6</accession>
<dbReference type="NCBIfam" id="TIGR03506">
    <property type="entry name" value="FlgEFG_subfam"/>
    <property type="match status" value="1"/>
</dbReference>
<dbReference type="Pfam" id="PF22692">
    <property type="entry name" value="LlgE_F_G_D1"/>
    <property type="match status" value="1"/>
</dbReference>
<dbReference type="Pfam" id="PF06429">
    <property type="entry name" value="Flg_bbr_C"/>
    <property type="match status" value="1"/>
</dbReference>
<evidence type="ECO:0000259" key="7">
    <source>
        <dbReference type="Pfam" id="PF00460"/>
    </source>
</evidence>
<dbReference type="InterPro" id="IPR012836">
    <property type="entry name" value="FlgF"/>
</dbReference>
<reference evidence="10" key="2">
    <citation type="submission" date="2023-01" db="EMBL/GenBank/DDBJ databases">
        <title>Draft genome sequence of Agaribacter marinus strain NBRC 110023.</title>
        <authorList>
            <person name="Sun Q."/>
            <person name="Mori K."/>
        </authorList>
    </citation>
    <scope>NUCLEOTIDE SEQUENCE</scope>
    <source>
        <strain evidence="10">NBRC 110023</strain>
    </source>
</reference>